<sequence length="363" mass="41278">MSQNPVEGKRHFNGDITENATMQVKDYLLERVPSFRKLTELRKQGWQNPAGDEFFKKQRAQADNPNDAQARSFFEMMKKIARELHRCTDAFSVDTQDNVQPSILDWCMAPGGFLDAAMYHNRRGRYRAFSLPPESGGHKVLLPAIAKVTIDYLDLNLLASDMGVENIPPTHPEAANFLPRQFNSDDIFDLVICDGQVLRTHKRIERRENLEGARLTLVQLAVGIEHIRPGGKMLVLLHKIESWRCVYLLYVLSKFSTVKVFKPTQCHAKRSSCYLVASNIQPQHKDAVEAVRGWKLAWRTATFDTEEEYVRLIQPQQALVQEVLEGFGPKLIDLATNVWETQGAALAKASFIRKKSTSSPWLA</sequence>
<reference evidence="1" key="1">
    <citation type="submission" date="2022-11" db="EMBL/GenBank/DDBJ databases">
        <title>Genome Sequence of Nemania bipapillata.</title>
        <authorList>
            <person name="Buettner E."/>
        </authorList>
    </citation>
    <scope>NUCLEOTIDE SEQUENCE</scope>
    <source>
        <strain evidence="1">CP14</strain>
    </source>
</reference>
<keyword evidence="2" id="KW-1185">Reference proteome</keyword>
<protein>
    <submittedName>
        <fullName evidence="1">Uncharacterized protein</fullName>
    </submittedName>
</protein>
<organism evidence="1 2">
    <name type="scientific">Nemania bipapillata</name>
    <dbReference type="NCBI Taxonomy" id="110536"/>
    <lineage>
        <taxon>Eukaryota</taxon>
        <taxon>Fungi</taxon>
        <taxon>Dikarya</taxon>
        <taxon>Ascomycota</taxon>
        <taxon>Pezizomycotina</taxon>
        <taxon>Sordariomycetes</taxon>
        <taxon>Xylariomycetidae</taxon>
        <taxon>Xylariales</taxon>
        <taxon>Xylariaceae</taxon>
        <taxon>Nemania</taxon>
    </lineage>
</organism>
<proteinExistence type="predicted"/>
<accession>A0ACC2J8Y3</accession>
<evidence type="ECO:0000313" key="2">
    <source>
        <dbReference type="Proteomes" id="UP001153334"/>
    </source>
</evidence>
<dbReference type="Proteomes" id="UP001153334">
    <property type="component" value="Unassembled WGS sequence"/>
</dbReference>
<gene>
    <name evidence="1" type="ORF">ONZ43_g287</name>
</gene>
<comment type="caution">
    <text evidence="1">The sequence shown here is derived from an EMBL/GenBank/DDBJ whole genome shotgun (WGS) entry which is preliminary data.</text>
</comment>
<name>A0ACC2J8Y3_9PEZI</name>
<dbReference type="EMBL" id="JAPESX010000032">
    <property type="protein sequence ID" value="KAJ8123854.1"/>
    <property type="molecule type" value="Genomic_DNA"/>
</dbReference>
<evidence type="ECO:0000313" key="1">
    <source>
        <dbReference type="EMBL" id="KAJ8123854.1"/>
    </source>
</evidence>